<keyword evidence="3 4" id="KW-0285">Flavoprotein</keyword>
<dbReference type="EMBL" id="MEUG01000001">
    <property type="protein sequence ID" value="OGC28304.1"/>
    <property type="molecule type" value="Genomic_DNA"/>
</dbReference>
<dbReference type="UniPathway" id="UPA00241">
    <property type="reaction ID" value="UER00353"/>
</dbReference>
<comment type="pathway">
    <text evidence="3 4">Cofactor biosynthesis; coenzyme A biosynthesis; CoA from (R)-pantothenate: step 2/5.</text>
</comment>
<gene>
    <name evidence="3" type="primary">coaBC</name>
    <name evidence="7" type="ORF">A3K49_04910</name>
</gene>
<name>A0A1F4T6G6_UNCSA</name>
<comment type="catalytic activity">
    <reaction evidence="3 4">
        <text>(R)-4'-phosphopantothenate + L-cysteine + CTP = N-[(R)-4-phosphopantothenoyl]-L-cysteine + CMP + diphosphate + H(+)</text>
        <dbReference type="Rhea" id="RHEA:19397"/>
        <dbReference type="ChEBI" id="CHEBI:10986"/>
        <dbReference type="ChEBI" id="CHEBI:15378"/>
        <dbReference type="ChEBI" id="CHEBI:33019"/>
        <dbReference type="ChEBI" id="CHEBI:35235"/>
        <dbReference type="ChEBI" id="CHEBI:37563"/>
        <dbReference type="ChEBI" id="CHEBI:59458"/>
        <dbReference type="ChEBI" id="CHEBI:60377"/>
        <dbReference type="EC" id="6.3.2.5"/>
    </reaction>
</comment>
<dbReference type="GO" id="GO:0015941">
    <property type="term" value="P:pantothenate catabolic process"/>
    <property type="evidence" value="ECO:0007669"/>
    <property type="project" value="InterPro"/>
</dbReference>
<evidence type="ECO:0000256" key="2">
    <source>
        <dbReference type="ARBA" id="ARBA00023239"/>
    </source>
</evidence>
<keyword evidence="3 4" id="KW-0436">Ligase</keyword>
<dbReference type="Gene3D" id="3.40.50.1950">
    <property type="entry name" value="Flavin prenyltransferase-like"/>
    <property type="match status" value="1"/>
</dbReference>
<dbReference type="InterPro" id="IPR035929">
    <property type="entry name" value="CoaB-like_sf"/>
</dbReference>
<comment type="cofactor">
    <cofactor evidence="3">
        <name>FMN</name>
        <dbReference type="ChEBI" id="CHEBI:58210"/>
    </cofactor>
    <text evidence="3">Binds 1 FMN per subunit.</text>
</comment>
<dbReference type="AlphaFoldDB" id="A0A1F4T6G6"/>
<comment type="similarity">
    <text evidence="3 4">In the C-terminal section; belongs to the PPC synthetase family.</text>
</comment>
<dbReference type="GO" id="GO:0004633">
    <property type="term" value="F:phosphopantothenoylcysteine decarboxylase activity"/>
    <property type="evidence" value="ECO:0007669"/>
    <property type="project" value="UniProtKB-UniRule"/>
</dbReference>
<feature type="domain" description="Flavoprotein" evidence="5">
    <location>
        <begin position="5"/>
        <end position="178"/>
    </location>
</feature>
<dbReference type="GO" id="GO:0046872">
    <property type="term" value="F:metal ion binding"/>
    <property type="evidence" value="ECO:0007669"/>
    <property type="project" value="UniProtKB-KW"/>
</dbReference>
<accession>A0A1F4T6G6</accession>
<dbReference type="GO" id="GO:0071513">
    <property type="term" value="C:phosphopantothenoylcysteine decarboxylase complex"/>
    <property type="evidence" value="ECO:0007669"/>
    <property type="project" value="TreeGrafter"/>
</dbReference>
<evidence type="ECO:0000256" key="3">
    <source>
        <dbReference type="HAMAP-Rule" id="MF_02225"/>
    </source>
</evidence>
<organism evidence="7 8">
    <name type="scientific">candidate division WOR-1 bacterium RIFOXYC12_FULL_54_18</name>
    <dbReference type="NCBI Taxonomy" id="1802584"/>
    <lineage>
        <taxon>Bacteria</taxon>
        <taxon>Bacillati</taxon>
        <taxon>Saganbacteria</taxon>
    </lineage>
</organism>
<dbReference type="HAMAP" id="MF_02225">
    <property type="entry name" value="CoaBC"/>
    <property type="match status" value="1"/>
</dbReference>
<reference evidence="7 8" key="1">
    <citation type="journal article" date="2016" name="Nat. Commun.">
        <title>Thousands of microbial genomes shed light on interconnected biogeochemical processes in an aquifer system.</title>
        <authorList>
            <person name="Anantharaman K."/>
            <person name="Brown C.T."/>
            <person name="Hug L.A."/>
            <person name="Sharon I."/>
            <person name="Castelle C.J."/>
            <person name="Probst A.J."/>
            <person name="Thomas B.C."/>
            <person name="Singh A."/>
            <person name="Wilkins M.J."/>
            <person name="Karaoz U."/>
            <person name="Brodie E.L."/>
            <person name="Williams K.H."/>
            <person name="Hubbard S.S."/>
            <person name="Banfield J.F."/>
        </authorList>
    </citation>
    <scope>NUCLEOTIDE SEQUENCE [LARGE SCALE GENOMIC DNA]</scope>
</reference>
<feature type="domain" description="DNA/pantothenate metabolism flavoprotein C-terminal" evidence="6">
    <location>
        <begin position="185"/>
        <end position="386"/>
    </location>
</feature>
<feature type="binding site" evidence="3">
    <location>
        <position position="287"/>
    </location>
    <ligand>
        <name>CTP</name>
        <dbReference type="ChEBI" id="CHEBI:37563"/>
    </ligand>
</feature>
<keyword evidence="3" id="KW-0460">Magnesium</keyword>
<feature type="binding site" evidence="3">
    <location>
        <position position="278"/>
    </location>
    <ligand>
        <name>CTP</name>
        <dbReference type="ChEBI" id="CHEBI:37563"/>
    </ligand>
</feature>
<comment type="function">
    <text evidence="4">Catalyzes two steps in the biosynthesis of coenzyme A. In the first step cysteine is conjugated to 4'-phosphopantothenate to form 4-phosphopantothenoylcysteine, in the latter compound is decarboxylated to form 4'-phosphopantotheine.</text>
</comment>
<dbReference type="EC" id="4.1.1.36" evidence="3"/>
<dbReference type="InterPro" id="IPR007085">
    <property type="entry name" value="DNA/pantothenate-metab_flavo_C"/>
</dbReference>
<evidence type="ECO:0000259" key="6">
    <source>
        <dbReference type="Pfam" id="PF04127"/>
    </source>
</evidence>
<feature type="binding site" evidence="3">
    <location>
        <position position="338"/>
    </location>
    <ligand>
        <name>CTP</name>
        <dbReference type="ChEBI" id="CHEBI:37563"/>
    </ligand>
</feature>
<feature type="binding site" evidence="3">
    <location>
        <position position="320"/>
    </location>
    <ligand>
        <name>CTP</name>
        <dbReference type="ChEBI" id="CHEBI:37563"/>
    </ligand>
</feature>
<dbReference type="PANTHER" id="PTHR14359">
    <property type="entry name" value="HOMO-OLIGOMERIC FLAVIN CONTAINING CYS DECARBOXYLASE FAMILY"/>
    <property type="match status" value="1"/>
</dbReference>
<evidence type="ECO:0000256" key="1">
    <source>
        <dbReference type="ARBA" id="ARBA00022793"/>
    </source>
</evidence>
<comment type="cofactor">
    <cofactor evidence="3">
        <name>Mg(2+)</name>
        <dbReference type="ChEBI" id="CHEBI:18420"/>
    </cofactor>
</comment>
<feature type="region of interest" description="Phosphopantothenoylcysteine decarboxylase" evidence="3">
    <location>
        <begin position="1"/>
        <end position="189"/>
    </location>
</feature>
<dbReference type="NCBIfam" id="TIGR00521">
    <property type="entry name" value="coaBC_dfp"/>
    <property type="match status" value="1"/>
</dbReference>
<dbReference type="SUPFAM" id="SSF52507">
    <property type="entry name" value="Homo-oligomeric flavin-containing Cys decarboxylases, HFCD"/>
    <property type="match status" value="1"/>
</dbReference>
<keyword evidence="2 3" id="KW-0456">Lyase</keyword>
<comment type="catalytic activity">
    <reaction evidence="3 4">
        <text>N-[(R)-4-phosphopantothenoyl]-L-cysteine + H(+) = (R)-4'-phosphopantetheine + CO2</text>
        <dbReference type="Rhea" id="RHEA:16793"/>
        <dbReference type="ChEBI" id="CHEBI:15378"/>
        <dbReference type="ChEBI" id="CHEBI:16526"/>
        <dbReference type="ChEBI" id="CHEBI:59458"/>
        <dbReference type="ChEBI" id="CHEBI:61723"/>
        <dbReference type="EC" id="4.1.1.36"/>
    </reaction>
</comment>
<dbReference type="EC" id="6.3.2.5" evidence="3"/>
<dbReference type="PANTHER" id="PTHR14359:SF6">
    <property type="entry name" value="PHOSPHOPANTOTHENOYLCYSTEINE DECARBOXYLASE"/>
    <property type="match status" value="1"/>
</dbReference>
<keyword evidence="3 4" id="KW-0288">FMN</keyword>
<dbReference type="Proteomes" id="UP000178602">
    <property type="component" value="Unassembled WGS sequence"/>
</dbReference>
<proteinExistence type="inferred from homology"/>
<feature type="active site" description="Proton donor" evidence="3">
    <location>
        <position position="157"/>
    </location>
</feature>
<dbReference type="InterPro" id="IPR003382">
    <property type="entry name" value="Flavoprotein"/>
</dbReference>
<protein>
    <recommendedName>
        <fullName evidence="3">Coenzyme A biosynthesis bifunctional protein CoaBC</fullName>
    </recommendedName>
    <alternativeName>
        <fullName evidence="3">DNA/pantothenate metabolism flavoprotein</fullName>
    </alternativeName>
    <alternativeName>
        <fullName evidence="3">Phosphopantothenoylcysteine synthetase/decarboxylase</fullName>
        <shortName evidence="3">PPCS-PPCDC</shortName>
    </alternativeName>
    <domain>
        <recommendedName>
            <fullName evidence="3">Phosphopantothenoylcysteine decarboxylase</fullName>
            <shortName evidence="3">PPC decarboxylase</shortName>
            <shortName evidence="3">PPC-DC</shortName>
            <ecNumber evidence="3">4.1.1.36</ecNumber>
        </recommendedName>
        <alternativeName>
            <fullName evidence="3">CoaC</fullName>
        </alternativeName>
    </domain>
    <domain>
        <recommendedName>
            <fullName evidence="3">Phosphopantothenate--cysteine ligase</fullName>
            <ecNumber evidence="3">6.3.2.5</ecNumber>
        </recommendedName>
        <alternativeName>
            <fullName evidence="3">CoaB</fullName>
        </alternativeName>
        <alternativeName>
            <fullName evidence="3">Phosphopantothenoylcysteine synthetase</fullName>
            <shortName evidence="3">PPC synthetase</shortName>
            <shortName evidence="3">PPC-S</shortName>
        </alternativeName>
    </domain>
</protein>
<comment type="caution">
    <text evidence="7">The sequence shown here is derived from an EMBL/GenBank/DDBJ whole genome shotgun (WGS) entry which is preliminary data.</text>
</comment>
<evidence type="ECO:0000313" key="7">
    <source>
        <dbReference type="EMBL" id="OGC28304.1"/>
    </source>
</evidence>
<comment type="similarity">
    <text evidence="3 4">In the N-terminal section; belongs to the HFCD (homo-oligomeric flavin containing Cys decarboxylase) superfamily.</text>
</comment>
<dbReference type="InterPro" id="IPR036551">
    <property type="entry name" value="Flavin_trans-like"/>
</dbReference>
<feature type="binding site" evidence="3">
    <location>
        <position position="334"/>
    </location>
    <ligand>
        <name>CTP</name>
        <dbReference type="ChEBI" id="CHEBI:37563"/>
    </ligand>
</feature>
<feature type="region of interest" description="Phosphopantothenate--cysteine ligase" evidence="3">
    <location>
        <begin position="190"/>
        <end position="387"/>
    </location>
</feature>
<comment type="caution">
    <text evidence="3">Lacks conserved residue(s) required for the propagation of feature annotation.</text>
</comment>
<comment type="pathway">
    <text evidence="3 4">Cofactor biosynthesis; coenzyme A biosynthesis; CoA from (R)-pantothenate: step 3/5.</text>
</comment>
<dbReference type="GO" id="GO:0015937">
    <property type="term" value="P:coenzyme A biosynthetic process"/>
    <property type="evidence" value="ECO:0007669"/>
    <property type="project" value="UniProtKB-UniRule"/>
</dbReference>
<evidence type="ECO:0000313" key="8">
    <source>
        <dbReference type="Proteomes" id="UP000178602"/>
    </source>
</evidence>
<keyword evidence="3" id="KW-0479">Metal-binding</keyword>
<dbReference type="SUPFAM" id="SSF102645">
    <property type="entry name" value="CoaB-like"/>
    <property type="match status" value="1"/>
</dbReference>
<sequence length="387" mass="40918">MLKGKTIILGVTGCIAAYKAATLVSRLKDLDAEVWVVMTAEAAQLVGPLTFRTLSGNPVILDLYSQEIATPVPHISLSQKADLLVIAPATANMIGKIAGGLADDALSTMALSTTAKKLLAPGMNCEMWRNPAVAANSEKIVKLGWELIGPEEGKLACGDLDIGRMSEPEEIISRIIELLVAPRDLKGKKILITAGGTREQIDPVRYLANRSSGKMGYAIAKAASRRGAAVTLISANASLPVPAGVRLVEVESAREMLAAVAGGAQNADAVIMAAAVADFKVKSKRAKIKKGKGLVLELEATSDILKKLAGKKGKRKLVGFALETENLVKNAKKKLAEKNLDLIFANGPENFGSDQARGVLIDRAGRRVDLPLADKETIASRILDAIF</sequence>
<dbReference type="InterPro" id="IPR005252">
    <property type="entry name" value="CoaBC"/>
</dbReference>
<keyword evidence="1 3" id="KW-0210">Decarboxylase</keyword>
<evidence type="ECO:0000259" key="5">
    <source>
        <dbReference type="Pfam" id="PF02441"/>
    </source>
</evidence>
<dbReference type="GO" id="GO:0004632">
    <property type="term" value="F:phosphopantothenate--cysteine ligase activity"/>
    <property type="evidence" value="ECO:0007669"/>
    <property type="project" value="UniProtKB-UniRule"/>
</dbReference>
<dbReference type="Pfam" id="PF04127">
    <property type="entry name" value="DFP"/>
    <property type="match status" value="1"/>
</dbReference>
<dbReference type="Gene3D" id="3.40.50.10300">
    <property type="entry name" value="CoaB-like"/>
    <property type="match status" value="1"/>
</dbReference>
<dbReference type="Pfam" id="PF02441">
    <property type="entry name" value="Flavoprotein"/>
    <property type="match status" value="1"/>
</dbReference>
<comment type="function">
    <text evidence="3">Catalyzes two sequential steps in the biosynthesis of coenzyme A. In the first step cysteine is conjugated to 4'-phosphopantothenate to form 4-phosphopantothenoylcysteine. In the second step the latter compound is decarboxylated to form 4'-phosphopantotheine.</text>
</comment>
<keyword evidence="3" id="KW-0511">Multifunctional enzyme</keyword>
<dbReference type="GO" id="GO:0010181">
    <property type="term" value="F:FMN binding"/>
    <property type="evidence" value="ECO:0007669"/>
    <property type="project" value="UniProtKB-UniRule"/>
</dbReference>
<evidence type="ECO:0000256" key="4">
    <source>
        <dbReference type="RuleBase" id="RU364078"/>
    </source>
</evidence>